<reference evidence="2 3" key="1">
    <citation type="submission" date="2016-02" db="EMBL/GenBank/DDBJ databases">
        <title>Genome analysis of coral dinoflagellate symbionts highlights evolutionary adaptations to a symbiotic lifestyle.</title>
        <authorList>
            <person name="Aranda M."/>
            <person name="Li Y."/>
            <person name="Liew Y.J."/>
            <person name="Baumgarten S."/>
            <person name="Simakov O."/>
            <person name="Wilson M."/>
            <person name="Piel J."/>
            <person name="Ashoor H."/>
            <person name="Bougouffa S."/>
            <person name="Bajic V.B."/>
            <person name="Ryu T."/>
            <person name="Ravasi T."/>
            <person name="Bayer T."/>
            <person name="Micklem G."/>
            <person name="Kim H."/>
            <person name="Bhak J."/>
            <person name="Lajeunesse T.C."/>
            <person name="Voolstra C.R."/>
        </authorList>
    </citation>
    <scope>NUCLEOTIDE SEQUENCE [LARGE SCALE GENOMIC DNA]</scope>
    <source>
        <strain evidence="2 3">CCMP2467</strain>
    </source>
</reference>
<dbReference type="Gene3D" id="3.40.710.10">
    <property type="entry name" value="DD-peptidase/beta-lactamase superfamily"/>
    <property type="match status" value="1"/>
</dbReference>
<dbReference type="EMBL" id="LSRX01001560">
    <property type="protein sequence ID" value="OLP78803.1"/>
    <property type="molecule type" value="Genomic_DNA"/>
</dbReference>
<evidence type="ECO:0000313" key="3">
    <source>
        <dbReference type="Proteomes" id="UP000186817"/>
    </source>
</evidence>
<sequence>MTGAEAAPALSLPRVESAVKSASNSVGRCGGIVLQAAAASNQSLLFAAAAGGLENYGAEKISLRDAFEVASVTKIVTATAVMQLADEGLLHLDQDLDEVAEGRVSVLIQEKVPKWPLNRLRGVTITQLLQHTSGLPNYWNGPFVKTFEADPDKAWSTWELLGYAADMKESCPLSNRGLPGSFAYADTNYLLLGLVLETLTTSKLPEIFRARVFDPAGMSRTGTYCSFLEHSPQGAPPMAKRYVGHTQITGKMQHSADSFAAGGIVSTTSDLQKLMAALACGDLFPIGGKATLERMMSWIPAKRGAGFYYGLGLMRVDLDAQKGIFKRCLSKGKPRGFIWGHEGFGGAFSWCWVPGDSRPDVIISGSTNNEGRSYGVLIEQLVDDLEPHLATLNLEGRLESPVVST</sequence>
<protein>
    <submittedName>
        <fullName evidence="2">D-alanyl-D-alanine carboxypeptidase</fullName>
    </submittedName>
</protein>
<evidence type="ECO:0000259" key="1">
    <source>
        <dbReference type="Pfam" id="PF00144"/>
    </source>
</evidence>
<keyword evidence="2" id="KW-0645">Protease</keyword>
<dbReference type="Proteomes" id="UP000186817">
    <property type="component" value="Unassembled WGS sequence"/>
</dbReference>
<comment type="caution">
    <text evidence="2">The sequence shown here is derived from an EMBL/GenBank/DDBJ whole genome shotgun (WGS) entry which is preliminary data.</text>
</comment>
<evidence type="ECO:0000313" key="2">
    <source>
        <dbReference type="EMBL" id="OLP78803.1"/>
    </source>
</evidence>
<proteinExistence type="predicted"/>
<organism evidence="2 3">
    <name type="scientific">Symbiodinium microadriaticum</name>
    <name type="common">Dinoflagellate</name>
    <name type="synonym">Zooxanthella microadriatica</name>
    <dbReference type="NCBI Taxonomy" id="2951"/>
    <lineage>
        <taxon>Eukaryota</taxon>
        <taxon>Sar</taxon>
        <taxon>Alveolata</taxon>
        <taxon>Dinophyceae</taxon>
        <taxon>Suessiales</taxon>
        <taxon>Symbiodiniaceae</taxon>
        <taxon>Symbiodinium</taxon>
    </lineage>
</organism>
<dbReference type="InterPro" id="IPR050789">
    <property type="entry name" value="Diverse_Enzym_Activities"/>
</dbReference>
<feature type="domain" description="Beta-lactamase-related" evidence="1">
    <location>
        <begin position="43"/>
        <end position="364"/>
    </location>
</feature>
<dbReference type="Pfam" id="PF00144">
    <property type="entry name" value="Beta-lactamase"/>
    <property type="match status" value="1"/>
</dbReference>
<keyword evidence="2" id="KW-0378">Hydrolase</keyword>
<accession>A0A1Q9C785</accession>
<dbReference type="OMA" id="TQRDHNS"/>
<keyword evidence="2" id="KW-0121">Carboxypeptidase</keyword>
<dbReference type="PANTHER" id="PTHR43283">
    <property type="entry name" value="BETA-LACTAMASE-RELATED"/>
    <property type="match status" value="1"/>
</dbReference>
<dbReference type="InterPro" id="IPR012338">
    <property type="entry name" value="Beta-lactam/transpept-like"/>
</dbReference>
<dbReference type="PANTHER" id="PTHR43283:SF18">
    <property type="match status" value="1"/>
</dbReference>
<dbReference type="SUPFAM" id="SSF56601">
    <property type="entry name" value="beta-lactamase/transpeptidase-like"/>
    <property type="match status" value="1"/>
</dbReference>
<keyword evidence="3" id="KW-1185">Reference proteome</keyword>
<gene>
    <name evidence="2" type="ORF">AK812_SmicGene40975</name>
</gene>
<dbReference type="OrthoDB" id="10250282at2759"/>
<dbReference type="AlphaFoldDB" id="A0A1Q9C785"/>
<dbReference type="GO" id="GO:0004180">
    <property type="term" value="F:carboxypeptidase activity"/>
    <property type="evidence" value="ECO:0007669"/>
    <property type="project" value="UniProtKB-KW"/>
</dbReference>
<dbReference type="InterPro" id="IPR001466">
    <property type="entry name" value="Beta-lactam-related"/>
</dbReference>
<name>A0A1Q9C785_SYMMI</name>